<evidence type="ECO:0000256" key="3">
    <source>
        <dbReference type="ARBA" id="ARBA00023163"/>
    </source>
</evidence>
<dbReference type="Pfam" id="PF12833">
    <property type="entry name" value="HTH_18"/>
    <property type="match status" value="1"/>
</dbReference>
<dbReference type="InterPro" id="IPR018062">
    <property type="entry name" value="HTH_AraC-typ_CS"/>
</dbReference>
<dbReference type="Proteomes" id="UP001260715">
    <property type="component" value="Unassembled WGS sequence"/>
</dbReference>
<dbReference type="SMART" id="SM00342">
    <property type="entry name" value="HTH_ARAC"/>
    <property type="match status" value="1"/>
</dbReference>
<keyword evidence="2" id="KW-0238">DNA-binding</keyword>
<keyword evidence="3" id="KW-0804">Transcription</keyword>
<name>A0ABU1PJ08_9BURK</name>
<dbReference type="SUPFAM" id="SSF46689">
    <property type="entry name" value="Homeodomain-like"/>
    <property type="match status" value="2"/>
</dbReference>
<gene>
    <name evidence="5" type="ORF">J2W50_003903</name>
</gene>
<comment type="caution">
    <text evidence="5">The sequence shown here is derived from an EMBL/GenBank/DDBJ whole genome shotgun (WGS) entry which is preliminary data.</text>
</comment>
<dbReference type="PROSITE" id="PS01124">
    <property type="entry name" value="HTH_ARAC_FAMILY_2"/>
    <property type="match status" value="1"/>
</dbReference>
<reference evidence="5 6" key="1">
    <citation type="submission" date="2023-07" db="EMBL/GenBank/DDBJ databases">
        <title>Sorghum-associated microbial communities from plants grown in Nebraska, USA.</title>
        <authorList>
            <person name="Schachtman D."/>
        </authorList>
    </citation>
    <scope>NUCLEOTIDE SEQUENCE [LARGE SCALE GENOMIC DNA]</scope>
    <source>
        <strain evidence="5 6">596</strain>
    </source>
</reference>
<dbReference type="EMBL" id="JAVDSJ010000005">
    <property type="protein sequence ID" value="MDR6585685.1"/>
    <property type="molecule type" value="Genomic_DNA"/>
</dbReference>
<dbReference type="InterPro" id="IPR009057">
    <property type="entry name" value="Homeodomain-like_sf"/>
</dbReference>
<keyword evidence="6" id="KW-1185">Reference proteome</keyword>
<dbReference type="RefSeq" id="WP_310011598.1">
    <property type="nucleotide sequence ID" value="NZ_JAVDSJ010000005.1"/>
</dbReference>
<dbReference type="Gene3D" id="1.10.10.60">
    <property type="entry name" value="Homeodomain-like"/>
    <property type="match status" value="2"/>
</dbReference>
<organism evidence="5 6">
    <name type="scientific">Herbaspirillum frisingense</name>
    <dbReference type="NCBI Taxonomy" id="92645"/>
    <lineage>
        <taxon>Bacteria</taxon>
        <taxon>Pseudomonadati</taxon>
        <taxon>Pseudomonadota</taxon>
        <taxon>Betaproteobacteria</taxon>
        <taxon>Burkholderiales</taxon>
        <taxon>Oxalobacteraceae</taxon>
        <taxon>Herbaspirillum</taxon>
    </lineage>
</organism>
<proteinExistence type="predicted"/>
<dbReference type="InterPro" id="IPR035418">
    <property type="entry name" value="AraC-bd_2"/>
</dbReference>
<dbReference type="PROSITE" id="PS00041">
    <property type="entry name" value="HTH_ARAC_FAMILY_1"/>
    <property type="match status" value="1"/>
</dbReference>
<protein>
    <submittedName>
        <fullName evidence="5">AraC-like DNA-binding protein</fullName>
    </submittedName>
</protein>
<dbReference type="PRINTS" id="PR00032">
    <property type="entry name" value="HTHARAC"/>
</dbReference>
<evidence type="ECO:0000313" key="5">
    <source>
        <dbReference type="EMBL" id="MDR6585685.1"/>
    </source>
</evidence>
<dbReference type="Pfam" id="PF14525">
    <property type="entry name" value="AraC_binding_2"/>
    <property type="match status" value="1"/>
</dbReference>
<evidence type="ECO:0000256" key="1">
    <source>
        <dbReference type="ARBA" id="ARBA00023015"/>
    </source>
</evidence>
<keyword evidence="1" id="KW-0805">Transcription regulation</keyword>
<evidence type="ECO:0000313" key="6">
    <source>
        <dbReference type="Proteomes" id="UP001260715"/>
    </source>
</evidence>
<evidence type="ECO:0000259" key="4">
    <source>
        <dbReference type="PROSITE" id="PS01124"/>
    </source>
</evidence>
<dbReference type="InterPro" id="IPR018060">
    <property type="entry name" value="HTH_AraC"/>
</dbReference>
<dbReference type="PANTHER" id="PTHR43280">
    <property type="entry name" value="ARAC-FAMILY TRANSCRIPTIONAL REGULATOR"/>
    <property type="match status" value="1"/>
</dbReference>
<dbReference type="InterPro" id="IPR020449">
    <property type="entry name" value="Tscrpt_reg_AraC-type_HTH"/>
</dbReference>
<sequence>MAKLAVVVTDDIAQVDRSQVWKTWLSTYVARDPEDLATAGISFSPGDWLGFRGCIEYGDLGEASLCRVRSDACRYVRQPAGTPDAPGTAMIVLQTRGTSVFRQGQRQDVLRPGDWSVYDTTRAFAIASEGESEHLVLLHPRSAEPPLQAALGHLAARSFGRTGIERMVREQISSAFRECHTMPLRSGNVVANTILQLVGSALEASNDNPAGAAMGLRQRIVQFIDEHLSDEHLTVARIAEAFGYSSRQIHRMFSDETGMTVAQYLWQRRLAQSLKDLQDSEQAGYTITEIAFRWGFSNAAHFSHAFKQAYGLSPRECRVAARC</sequence>
<feature type="domain" description="HTH araC/xylS-type" evidence="4">
    <location>
        <begin position="218"/>
        <end position="320"/>
    </location>
</feature>
<accession>A0ABU1PJ08</accession>
<dbReference type="PANTHER" id="PTHR43280:SF31">
    <property type="entry name" value="TRANSCRIPTIONAL REGULATORY PROTEIN"/>
    <property type="match status" value="1"/>
</dbReference>
<evidence type="ECO:0000256" key="2">
    <source>
        <dbReference type="ARBA" id="ARBA00023125"/>
    </source>
</evidence>